<proteinExistence type="predicted"/>
<dbReference type="KEGG" id="pavi:110756126"/>
<dbReference type="RefSeq" id="XP_021813214.1">
    <property type="nucleotide sequence ID" value="XM_021957522.1"/>
</dbReference>
<protein>
    <submittedName>
        <fullName evidence="2">Protein RST1-like</fullName>
    </submittedName>
</protein>
<accession>A0A6P5SBE4</accession>
<evidence type="ECO:0000313" key="1">
    <source>
        <dbReference type="Proteomes" id="UP000515124"/>
    </source>
</evidence>
<dbReference type="Proteomes" id="UP000515124">
    <property type="component" value="Unplaced"/>
</dbReference>
<gene>
    <name evidence="2" type="primary">LOC110756126</name>
</gene>
<dbReference type="InterPro" id="IPR045163">
    <property type="entry name" value="Focadhesin/RST1"/>
</dbReference>
<keyword evidence="1" id="KW-1185">Reference proteome</keyword>
<organism evidence="1 2">
    <name type="scientific">Prunus avium</name>
    <name type="common">Cherry</name>
    <name type="synonym">Cerasus avium</name>
    <dbReference type="NCBI Taxonomy" id="42229"/>
    <lineage>
        <taxon>Eukaryota</taxon>
        <taxon>Viridiplantae</taxon>
        <taxon>Streptophyta</taxon>
        <taxon>Embryophyta</taxon>
        <taxon>Tracheophyta</taxon>
        <taxon>Spermatophyta</taxon>
        <taxon>Magnoliopsida</taxon>
        <taxon>eudicotyledons</taxon>
        <taxon>Gunneridae</taxon>
        <taxon>Pentapetalae</taxon>
        <taxon>rosids</taxon>
        <taxon>fabids</taxon>
        <taxon>Rosales</taxon>
        <taxon>Rosaceae</taxon>
        <taxon>Amygdaloideae</taxon>
        <taxon>Amygdaleae</taxon>
        <taxon>Prunus</taxon>
    </lineage>
</organism>
<dbReference type="PANTHER" id="PTHR16212">
    <property type="entry name" value="FOCADHESIN FAMILY MEMBER"/>
    <property type="match status" value="1"/>
</dbReference>
<reference evidence="2" key="1">
    <citation type="submission" date="2025-08" db="UniProtKB">
        <authorList>
            <consortium name="RefSeq"/>
        </authorList>
    </citation>
    <scope>IDENTIFICATION</scope>
</reference>
<name>A0A6P5SBE4_PRUAV</name>
<dbReference type="GeneID" id="110756126"/>
<dbReference type="PANTHER" id="PTHR16212:SF4">
    <property type="entry name" value="FOCADHESIN"/>
    <property type="match status" value="1"/>
</dbReference>
<sequence length="219" mass="24404">MAHLMSLQVSQEDLQQRDGQLIEVLKKVQTKAKLVRIGSIPLTELGRLKAWILNTELNGMWDALVEVVAALQHADGSVKRQWLVDAVEISRVSSYPSMALQFLGLLSGSWSKYIPLLILDQDTVLSDLPVTLSSLLSDSSWGGVAEFVVPSLFASTERIYNWAIHIARCEDLPPDMQPIDKSENSMAVFLLRVMHCTCVSLKDYLPLEKQLKLANMVVA</sequence>
<evidence type="ECO:0000313" key="2">
    <source>
        <dbReference type="RefSeq" id="XP_021813214.1"/>
    </source>
</evidence>
<dbReference type="AlphaFoldDB" id="A0A6P5SBE4"/>
<dbReference type="GO" id="GO:0060147">
    <property type="term" value="P:regulation of post-transcriptional gene silencing"/>
    <property type="evidence" value="ECO:0007669"/>
    <property type="project" value="InterPro"/>
</dbReference>